<evidence type="ECO:0000259" key="4">
    <source>
        <dbReference type="PROSITE" id="PS50043"/>
    </source>
</evidence>
<keyword evidence="3" id="KW-0804">Transcription</keyword>
<accession>A0ABV8BME8</accession>
<name>A0ABV8BME8_9PSEU</name>
<keyword evidence="6" id="KW-1185">Reference proteome</keyword>
<evidence type="ECO:0000313" key="5">
    <source>
        <dbReference type="EMBL" id="MFC3890716.1"/>
    </source>
</evidence>
<dbReference type="CDD" id="cd06170">
    <property type="entry name" value="LuxR_C_like"/>
    <property type="match status" value="1"/>
</dbReference>
<proteinExistence type="predicted"/>
<evidence type="ECO:0000313" key="6">
    <source>
        <dbReference type="Proteomes" id="UP001595690"/>
    </source>
</evidence>
<comment type="caution">
    <text evidence="5">The sequence shown here is derived from an EMBL/GenBank/DDBJ whole genome shotgun (WGS) entry which is preliminary data.</text>
</comment>
<dbReference type="InterPro" id="IPR016032">
    <property type="entry name" value="Sig_transdc_resp-reg_C-effctor"/>
</dbReference>
<dbReference type="Gene3D" id="1.10.10.10">
    <property type="entry name" value="Winged helix-like DNA-binding domain superfamily/Winged helix DNA-binding domain"/>
    <property type="match status" value="1"/>
</dbReference>
<keyword evidence="1" id="KW-0805">Transcription regulation</keyword>
<dbReference type="InterPro" id="IPR000792">
    <property type="entry name" value="Tscrpt_reg_LuxR_C"/>
</dbReference>
<evidence type="ECO:0000256" key="1">
    <source>
        <dbReference type="ARBA" id="ARBA00023015"/>
    </source>
</evidence>
<dbReference type="RefSeq" id="WP_382369069.1">
    <property type="nucleotide sequence ID" value="NZ_JBHRZI010000005.1"/>
</dbReference>
<evidence type="ECO:0000256" key="3">
    <source>
        <dbReference type="ARBA" id="ARBA00023163"/>
    </source>
</evidence>
<organism evidence="5 6">
    <name type="scientific">Lentzea rhizosphaerae</name>
    <dbReference type="NCBI Taxonomy" id="2041025"/>
    <lineage>
        <taxon>Bacteria</taxon>
        <taxon>Bacillati</taxon>
        <taxon>Actinomycetota</taxon>
        <taxon>Actinomycetes</taxon>
        <taxon>Pseudonocardiales</taxon>
        <taxon>Pseudonocardiaceae</taxon>
        <taxon>Lentzea</taxon>
    </lineage>
</organism>
<dbReference type="EMBL" id="JBHRZI010000005">
    <property type="protein sequence ID" value="MFC3890716.1"/>
    <property type="molecule type" value="Genomic_DNA"/>
</dbReference>
<evidence type="ECO:0000256" key="2">
    <source>
        <dbReference type="ARBA" id="ARBA00023125"/>
    </source>
</evidence>
<feature type="non-terminal residue" evidence="5">
    <location>
        <position position="1"/>
    </location>
</feature>
<dbReference type="SUPFAM" id="SSF46894">
    <property type="entry name" value="C-terminal effector domain of the bipartite response regulators"/>
    <property type="match status" value="1"/>
</dbReference>
<dbReference type="SMART" id="SM00421">
    <property type="entry name" value="HTH_LUXR"/>
    <property type="match status" value="1"/>
</dbReference>
<dbReference type="InterPro" id="IPR036388">
    <property type="entry name" value="WH-like_DNA-bd_sf"/>
</dbReference>
<dbReference type="PRINTS" id="PR00038">
    <property type="entry name" value="HTHLUXR"/>
</dbReference>
<reference evidence="6" key="1">
    <citation type="journal article" date="2019" name="Int. J. Syst. Evol. Microbiol.">
        <title>The Global Catalogue of Microorganisms (GCM) 10K type strain sequencing project: providing services to taxonomists for standard genome sequencing and annotation.</title>
        <authorList>
            <consortium name="The Broad Institute Genomics Platform"/>
            <consortium name="The Broad Institute Genome Sequencing Center for Infectious Disease"/>
            <person name="Wu L."/>
            <person name="Ma J."/>
        </authorList>
    </citation>
    <scope>NUCLEOTIDE SEQUENCE [LARGE SCALE GENOMIC DNA]</scope>
    <source>
        <strain evidence="6">CGMCC 4.7405</strain>
    </source>
</reference>
<dbReference type="Proteomes" id="UP001595690">
    <property type="component" value="Unassembled WGS sequence"/>
</dbReference>
<dbReference type="PROSITE" id="PS50043">
    <property type="entry name" value="HTH_LUXR_2"/>
    <property type="match status" value="1"/>
</dbReference>
<sequence>EIAAKDMRRVLDLVHAVHENTTSTVLPQQVLAGVASLVGCDSACYVRLDPATEQVTILADEPFGSDIGRRPEFAQVVREHPVLHAYQAGLIAGNTSVALSDLADRNQLSRLRLYQDFQRPARIAEQLFSVVVTGRSRSTALAFHRGRRGVRARDRALADIFSRHLAHAERHRDQVGRLTAALHALTRHEEGLARARPLLDGLTARERDVVEHLAAGLTDREIAGSLGISPRTAGKHLQSIYAKLGVVNRASLIAALHRQR</sequence>
<dbReference type="PANTHER" id="PTHR44688">
    <property type="entry name" value="DNA-BINDING TRANSCRIPTIONAL ACTIVATOR DEVR_DOSR"/>
    <property type="match status" value="1"/>
</dbReference>
<feature type="domain" description="HTH luxR-type" evidence="4">
    <location>
        <begin position="195"/>
        <end position="260"/>
    </location>
</feature>
<protein>
    <submittedName>
        <fullName evidence="5">Response regulator transcription factor</fullName>
    </submittedName>
</protein>
<dbReference type="PANTHER" id="PTHR44688:SF16">
    <property type="entry name" value="DNA-BINDING TRANSCRIPTIONAL ACTIVATOR DEVR_DOSR"/>
    <property type="match status" value="1"/>
</dbReference>
<dbReference type="Pfam" id="PF00196">
    <property type="entry name" value="GerE"/>
    <property type="match status" value="1"/>
</dbReference>
<gene>
    <name evidence="5" type="ORF">ACFOWZ_04470</name>
</gene>
<keyword evidence="2" id="KW-0238">DNA-binding</keyword>